<keyword evidence="2 5" id="KW-0489">Methyltransferase</keyword>
<keyword evidence="6" id="KW-1185">Reference proteome</keyword>
<dbReference type="OrthoDB" id="9797252at2"/>
<evidence type="ECO:0000256" key="2">
    <source>
        <dbReference type="ARBA" id="ARBA00022603"/>
    </source>
</evidence>
<feature type="domain" description="Methyltransferase type 11" evidence="4">
    <location>
        <begin position="41"/>
        <end position="129"/>
    </location>
</feature>
<dbReference type="GO" id="GO:0008757">
    <property type="term" value="F:S-adenosylmethionine-dependent methyltransferase activity"/>
    <property type="evidence" value="ECO:0007669"/>
    <property type="project" value="InterPro"/>
</dbReference>
<evidence type="ECO:0000313" key="6">
    <source>
        <dbReference type="Proteomes" id="UP000198784"/>
    </source>
</evidence>
<evidence type="ECO:0000313" key="5">
    <source>
        <dbReference type="EMBL" id="SFP80567.1"/>
    </source>
</evidence>
<gene>
    <name evidence="5" type="ORF">SAMN05216190_11977</name>
</gene>
<dbReference type="GO" id="GO:0032259">
    <property type="term" value="P:methylation"/>
    <property type="evidence" value="ECO:0007669"/>
    <property type="project" value="UniProtKB-KW"/>
</dbReference>
<dbReference type="PANTHER" id="PTHR44942">
    <property type="entry name" value="METHYLTRANSF_11 DOMAIN-CONTAINING PROTEIN"/>
    <property type="match status" value="1"/>
</dbReference>
<dbReference type="InterPro" id="IPR029063">
    <property type="entry name" value="SAM-dependent_MTases_sf"/>
</dbReference>
<sequence>MSEIVRLFGARAGAYASFRPDYPAALFDWLASHCAERQRALDIACGNGQASRPLRQHFAQVLACDASIEQLRAAETPAGISLFAANAEAQPLASASLDLIVVAQALHWFATPAFFAEVARLLKPGGIFAAWCYGLMRINGPLDELIDDFYRGTLEGYWPPGRASVNAGYRDIQAPFPRLEAPAFAIEAHWYFTQLTGYLRTWSAVQRWERQQGRDPVSDLEPALLEAWGDSKQPRFVRWPLHLLAGTAH</sequence>
<dbReference type="PANTHER" id="PTHR44942:SF4">
    <property type="entry name" value="METHYLTRANSFERASE TYPE 11 DOMAIN-CONTAINING PROTEIN"/>
    <property type="match status" value="1"/>
</dbReference>
<dbReference type="InterPro" id="IPR051052">
    <property type="entry name" value="Diverse_substrate_MTase"/>
</dbReference>
<dbReference type="STRING" id="289003.SAMN05216190_11977"/>
<dbReference type="AlphaFoldDB" id="A0A1I5TCZ5"/>
<accession>A0A1I5TCZ5</accession>
<comment type="similarity">
    <text evidence="1">Belongs to the methyltransferase superfamily.</text>
</comment>
<dbReference type="InterPro" id="IPR013216">
    <property type="entry name" value="Methyltransf_11"/>
</dbReference>
<keyword evidence="3 5" id="KW-0808">Transferase</keyword>
<reference evidence="6" key="1">
    <citation type="submission" date="2016-10" db="EMBL/GenBank/DDBJ databases">
        <authorList>
            <person name="Varghese N."/>
            <person name="Submissions S."/>
        </authorList>
    </citation>
    <scope>NUCLEOTIDE SEQUENCE [LARGE SCALE GENOMIC DNA]</scope>
    <source>
        <strain evidence="6">DSM 17834</strain>
    </source>
</reference>
<dbReference type="SUPFAM" id="SSF53335">
    <property type="entry name" value="S-adenosyl-L-methionine-dependent methyltransferases"/>
    <property type="match status" value="1"/>
</dbReference>
<protein>
    <submittedName>
        <fullName evidence="5">Methyltransferase domain-containing protein</fullName>
    </submittedName>
</protein>
<evidence type="ECO:0000259" key="4">
    <source>
        <dbReference type="Pfam" id="PF08241"/>
    </source>
</evidence>
<organism evidence="5 6">
    <name type="scientific">Pseudomonas borbori</name>
    <dbReference type="NCBI Taxonomy" id="289003"/>
    <lineage>
        <taxon>Bacteria</taxon>
        <taxon>Pseudomonadati</taxon>
        <taxon>Pseudomonadota</taxon>
        <taxon>Gammaproteobacteria</taxon>
        <taxon>Pseudomonadales</taxon>
        <taxon>Pseudomonadaceae</taxon>
        <taxon>Pseudomonas</taxon>
    </lineage>
</organism>
<dbReference type="Pfam" id="PF08241">
    <property type="entry name" value="Methyltransf_11"/>
    <property type="match status" value="1"/>
</dbReference>
<proteinExistence type="inferred from homology"/>
<evidence type="ECO:0000256" key="3">
    <source>
        <dbReference type="ARBA" id="ARBA00022679"/>
    </source>
</evidence>
<dbReference type="Proteomes" id="UP000198784">
    <property type="component" value="Unassembled WGS sequence"/>
</dbReference>
<dbReference type="Gene3D" id="3.40.50.150">
    <property type="entry name" value="Vaccinia Virus protein VP39"/>
    <property type="match status" value="1"/>
</dbReference>
<name>A0A1I5TCZ5_9PSED</name>
<evidence type="ECO:0000256" key="1">
    <source>
        <dbReference type="ARBA" id="ARBA00008361"/>
    </source>
</evidence>
<dbReference type="EMBL" id="FOWX01000019">
    <property type="protein sequence ID" value="SFP80567.1"/>
    <property type="molecule type" value="Genomic_DNA"/>
</dbReference>
<dbReference type="RefSeq" id="WP_090502388.1">
    <property type="nucleotide sequence ID" value="NZ_FOWX01000019.1"/>
</dbReference>
<dbReference type="CDD" id="cd02440">
    <property type="entry name" value="AdoMet_MTases"/>
    <property type="match status" value="1"/>
</dbReference>